<evidence type="ECO:0000313" key="2">
    <source>
        <dbReference type="RefSeq" id="XP_031571206.1"/>
    </source>
</evidence>
<proteinExistence type="predicted"/>
<dbReference type="GeneID" id="116305448"/>
<dbReference type="RefSeq" id="XP_031571206.1">
    <property type="nucleotide sequence ID" value="XM_031715346.1"/>
</dbReference>
<accession>A0A6P8IV96</accession>
<name>A0A6P8IV96_ACTTE</name>
<keyword evidence="1" id="KW-1185">Reference proteome</keyword>
<dbReference type="Proteomes" id="UP000515163">
    <property type="component" value="Unplaced"/>
</dbReference>
<reference evidence="2" key="1">
    <citation type="submission" date="2025-08" db="UniProtKB">
        <authorList>
            <consortium name="RefSeq"/>
        </authorList>
    </citation>
    <scope>IDENTIFICATION</scope>
    <source>
        <tissue evidence="2">Tentacle</tissue>
    </source>
</reference>
<organism evidence="1 2">
    <name type="scientific">Actinia tenebrosa</name>
    <name type="common">Australian red waratah sea anemone</name>
    <dbReference type="NCBI Taxonomy" id="6105"/>
    <lineage>
        <taxon>Eukaryota</taxon>
        <taxon>Metazoa</taxon>
        <taxon>Cnidaria</taxon>
        <taxon>Anthozoa</taxon>
        <taxon>Hexacorallia</taxon>
        <taxon>Actiniaria</taxon>
        <taxon>Actiniidae</taxon>
        <taxon>Actinia</taxon>
    </lineage>
</organism>
<protein>
    <submittedName>
        <fullName evidence="2">Uncharacterized protein LOC116305448</fullName>
    </submittedName>
</protein>
<dbReference type="OrthoDB" id="10345522at2759"/>
<dbReference type="AlphaFoldDB" id="A0A6P8IV96"/>
<sequence>MLGLEHLKLNEKDRNSLKKQWRTIAIQAEVSRKDLFQILEQRVKRDVIERLQFGLTESGQERPTSEKILLDDSNIYAKFGKTMLIVGRSALKMKAFYLRDRCQEIERSITNTIQTIANIVSIIFVSFILPFL</sequence>
<dbReference type="InParanoid" id="A0A6P8IV96"/>
<evidence type="ECO:0000313" key="1">
    <source>
        <dbReference type="Proteomes" id="UP000515163"/>
    </source>
</evidence>
<gene>
    <name evidence="2" type="primary">LOC116305448</name>
</gene>
<dbReference type="KEGG" id="aten:116305448"/>